<name>A0A4Z1SM31_GIAMU</name>
<dbReference type="PANTHER" id="PTHR24184:SF11">
    <property type="entry name" value="ANKYRIN REPEAT AND SOCS BOX CONTAINING 3"/>
    <property type="match status" value="1"/>
</dbReference>
<comment type="caution">
    <text evidence="2">The sequence shown here is derived from an EMBL/GenBank/DDBJ whole genome shotgun (WGS) entry which is preliminary data.</text>
</comment>
<keyword evidence="1" id="KW-0040">ANK repeat</keyword>
<evidence type="ECO:0000313" key="2">
    <source>
        <dbReference type="EMBL" id="TNJ26734.1"/>
    </source>
</evidence>
<dbReference type="SMART" id="SM00248">
    <property type="entry name" value="ANK"/>
    <property type="match status" value="3"/>
</dbReference>
<dbReference type="VEuPathDB" id="GiardiaDB:GMRT_11725"/>
<gene>
    <name evidence="2" type="ORF">GMRT_11725</name>
</gene>
<dbReference type="InterPro" id="IPR036770">
    <property type="entry name" value="Ankyrin_rpt-contain_sf"/>
</dbReference>
<dbReference type="Pfam" id="PF12796">
    <property type="entry name" value="Ank_2"/>
    <property type="match status" value="2"/>
</dbReference>
<dbReference type="InterPro" id="IPR002110">
    <property type="entry name" value="Ankyrin_rpt"/>
</dbReference>
<dbReference type="Gene3D" id="1.25.40.20">
    <property type="entry name" value="Ankyrin repeat-containing domain"/>
    <property type="match status" value="1"/>
</dbReference>
<dbReference type="AlphaFoldDB" id="A0A4Z1SM31"/>
<evidence type="ECO:0000256" key="1">
    <source>
        <dbReference type="PROSITE-ProRule" id="PRU00023"/>
    </source>
</evidence>
<proteinExistence type="predicted"/>
<dbReference type="OrthoDB" id="10251287at2759"/>
<accession>A0A4Z1SM31</accession>
<dbReference type="SUPFAM" id="SSF48403">
    <property type="entry name" value="Ankyrin repeat"/>
    <property type="match status" value="1"/>
</dbReference>
<protein>
    <submittedName>
        <fullName evidence="2">Ankyrin repeat protein 1</fullName>
    </submittedName>
</protein>
<dbReference type="EMBL" id="VDLU01000004">
    <property type="protein sequence ID" value="TNJ26734.1"/>
    <property type="molecule type" value="Genomic_DNA"/>
</dbReference>
<sequence length="509" mass="56771">MPDEWFSAIERRDLEYVKNNVVQCQGLRDPGGATALMLAAQRGDDALISILLPYEANMEDADGLPASIYAARASQIEVLDKILEVESGFKLPDSSDVFMYLIDHHQNDILPLVVHHFSVCEDYNGYTHLDHAVLAGNLFAVKCLLEHFEHSDTSLYNALRHAVRAKNVEIVSFICEFGGYDVNSIVTSPQPKSVGSGTSEGVTEPVDRSYASQRYSAALSDALELIIESHESEDSENPALEIMRQKLMQYTPRARSMRLSVRYPAQTPPPRPKQIADPDLQPFQIAHTASVATMQACPYMTDIGVQVCGPTSELSGTNLRLSMRSHSVQLTPPSSVIGDPDEALYKELTELQDELKIKNALLALPPVLDSISRETVGQVLQALNDQMAVNSTLKHIIDMKTKQIKTLQETLSARSLEIECLQNLLDKRDDKPTINEDPSLTDGQVNIAAYTRLSNKNLRLQLEVERLQSELREVRRPKTYSREKKLLLELARLRKLSVGKENPCPQGLE</sequence>
<organism evidence="2 3">
    <name type="scientific">Giardia muris</name>
    <dbReference type="NCBI Taxonomy" id="5742"/>
    <lineage>
        <taxon>Eukaryota</taxon>
        <taxon>Metamonada</taxon>
        <taxon>Diplomonadida</taxon>
        <taxon>Hexamitidae</taxon>
        <taxon>Giardiinae</taxon>
        <taxon>Giardia</taxon>
    </lineage>
</organism>
<reference evidence="2 3" key="1">
    <citation type="submission" date="2019-05" db="EMBL/GenBank/DDBJ databases">
        <title>The compact genome of Giardia muris reveals important steps in the evolution of intestinal protozoan parasites.</title>
        <authorList>
            <person name="Xu F."/>
            <person name="Jimenez-Gonzalez A."/>
            <person name="Einarsson E."/>
            <person name="Astvaldsson A."/>
            <person name="Peirasmaki D."/>
            <person name="Eckmann L."/>
            <person name="Andersson J.O."/>
            <person name="Svard S.G."/>
            <person name="Jerlstrom-Hultqvist J."/>
        </authorList>
    </citation>
    <scope>NUCLEOTIDE SEQUENCE [LARGE SCALE GENOMIC DNA]</scope>
    <source>
        <strain evidence="2 3">Roberts-Thomson</strain>
    </source>
</reference>
<dbReference type="PROSITE" id="PS50297">
    <property type="entry name" value="ANK_REP_REGION"/>
    <property type="match status" value="1"/>
</dbReference>
<evidence type="ECO:0000313" key="3">
    <source>
        <dbReference type="Proteomes" id="UP000315496"/>
    </source>
</evidence>
<dbReference type="PROSITE" id="PS50088">
    <property type="entry name" value="ANK_REPEAT"/>
    <property type="match status" value="1"/>
</dbReference>
<feature type="repeat" description="ANK" evidence="1">
    <location>
        <begin position="31"/>
        <end position="63"/>
    </location>
</feature>
<keyword evidence="3" id="KW-1185">Reference proteome</keyword>
<dbReference type="Proteomes" id="UP000315496">
    <property type="component" value="Chromosome 4"/>
</dbReference>
<dbReference type="PANTHER" id="PTHR24184">
    <property type="entry name" value="SI:CH211-189E2.2"/>
    <property type="match status" value="1"/>
</dbReference>